<protein>
    <submittedName>
        <fullName evidence="10">Related to gibberellin cluster-GA14-synthase</fullName>
    </submittedName>
</protein>
<dbReference type="Proteomes" id="UP000225277">
    <property type="component" value="Unassembled WGS sequence"/>
</dbReference>
<organism evidence="10 11">
    <name type="scientific">Ramularia collo-cygni</name>
    <dbReference type="NCBI Taxonomy" id="112498"/>
    <lineage>
        <taxon>Eukaryota</taxon>
        <taxon>Fungi</taxon>
        <taxon>Dikarya</taxon>
        <taxon>Ascomycota</taxon>
        <taxon>Pezizomycotina</taxon>
        <taxon>Dothideomycetes</taxon>
        <taxon>Dothideomycetidae</taxon>
        <taxon>Mycosphaerellales</taxon>
        <taxon>Mycosphaerellaceae</taxon>
        <taxon>Ramularia</taxon>
    </lineage>
</organism>
<gene>
    <name evidence="10" type="ORF">RCC_00062</name>
</gene>
<keyword evidence="5 9" id="KW-0560">Oxidoreductase</keyword>
<dbReference type="SUPFAM" id="SSF48264">
    <property type="entry name" value="Cytochrome P450"/>
    <property type="match status" value="1"/>
</dbReference>
<proteinExistence type="inferred from homology"/>
<keyword evidence="7 9" id="KW-0503">Monooxygenase</keyword>
<dbReference type="GeneID" id="35595469"/>
<keyword evidence="11" id="KW-1185">Reference proteome</keyword>
<dbReference type="PROSITE" id="PS00086">
    <property type="entry name" value="CYTOCHROME_P450"/>
    <property type="match status" value="1"/>
</dbReference>
<feature type="binding site" description="axial binding residue" evidence="8">
    <location>
        <position position="372"/>
    </location>
    <ligand>
        <name>heme</name>
        <dbReference type="ChEBI" id="CHEBI:30413"/>
    </ligand>
    <ligandPart>
        <name>Fe</name>
        <dbReference type="ChEBI" id="CHEBI:18248"/>
    </ligandPart>
</feature>
<dbReference type="InterPro" id="IPR017972">
    <property type="entry name" value="Cyt_P450_CS"/>
</dbReference>
<evidence type="ECO:0000256" key="1">
    <source>
        <dbReference type="ARBA" id="ARBA00001971"/>
    </source>
</evidence>
<evidence type="ECO:0000256" key="5">
    <source>
        <dbReference type="ARBA" id="ARBA00023002"/>
    </source>
</evidence>
<accession>A0A2D3URJ7</accession>
<dbReference type="PANTHER" id="PTHR46206">
    <property type="entry name" value="CYTOCHROME P450"/>
    <property type="match status" value="1"/>
</dbReference>
<dbReference type="RefSeq" id="XP_023620985.1">
    <property type="nucleotide sequence ID" value="XM_023765217.1"/>
</dbReference>
<evidence type="ECO:0000256" key="2">
    <source>
        <dbReference type="ARBA" id="ARBA00010617"/>
    </source>
</evidence>
<dbReference type="Gene3D" id="1.10.630.10">
    <property type="entry name" value="Cytochrome P450"/>
    <property type="match status" value="1"/>
</dbReference>
<comment type="cofactor">
    <cofactor evidence="1 8">
        <name>heme</name>
        <dbReference type="ChEBI" id="CHEBI:30413"/>
    </cofactor>
</comment>
<evidence type="ECO:0000256" key="4">
    <source>
        <dbReference type="ARBA" id="ARBA00022723"/>
    </source>
</evidence>
<dbReference type="InterPro" id="IPR001128">
    <property type="entry name" value="Cyt_P450"/>
</dbReference>
<keyword evidence="4 8" id="KW-0479">Metal-binding</keyword>
<evidence type="ECO:0000313" key="11">
    <source>
        <dbReference type="Proteomes" id="UP000225277"/>
    </source>
</evidence>
<evidence type="ECO:0000313" key="10">
    <source>
        <dbReference type="EMBL" id="CZT14087.1"/>
    </source>
</evidence>
<comment type="similarity">
    <text evidence="2 9">Belongs to the cytochrome P450 family.</text>
</comment>
<dbReference type="PRINTS" id="PR00465">
    <property type="entry name" value="EP450IV"/>
</dbReference>
<dbReference type="PANTHER" id="PTHR46206:SF2">
    <property type="entry name" value="CYTOCHROME P450 MONOOXYGENASE AUSG-RELATED"/>
    <property type="match status" value="1"/>
</dbReference>
<dbReference type="GO" id="GO:0005506">
    <property type="term" value="F:iron ion binding"/>
    <property type="evidence" value="ECO:0007669"/>
    <property type="project" value="InterPro"/>
</dbReference>
<dbReference type="GO" id="GO:0020037">
    <property type="term" value="F:heme binding"/>
    <property type="evidence" value="ECO:0007669"/>
    <property type="project" value="InterPro"/>
</dbReference>
<sequence>MKTDISRILMLPPDYIDAVNEQAEANLSFREYARVEFLSGYDTFRTYRPPPLGMFDEAVMKGLTRSLPKFTKHLSLEMTQNLDNTWGESTEWREVDLHTDVLTWVARLSSRIFLGTEWTTNQEWIRVSINYTVDTFTAIAICKFIPAPIRWMFVQWLPLCRKVRRDYRTCERILTPVFKARDAEIQAAQREGRPPQLPDDSIEWFRSASKGRKYSQVDIQIALQVAAIHTTSDLLNQAILNLCANPEMMEPLREEALRVLGQYGWQKLALTELRLLDSFFKETQRLKPINMASMHRVALTDVVLSNGTHIRKGEKMGISTHDMWSPEIYENPEKFDGYRFLERRKLPGLEMKSQLVSTSTDHMGFSHGKHACPGRFFAANEVKIAMIHLILKYDMKISDPSLAQWGSYGVALYTNPKAKISIRARKPEIDLEELAKAL</sequence>
<dbReference type="Pfam" id="PF00067">
    <property type="entry name" value="p450"/>
    <property type="match status" value="1"/>
</dbReference>
<dbReference type="OrthoDB" id="1844152at2759"/>
<evidence type="ECO:0000256" key="3">
    <source>
        <dbReference type="ARBA" id="ARBA00022617"/>
    </source>
</evidence>
<evidence type="ECO:0000256" key="7">
    <source>
        <dbReference type="ARBA" id="ARBA00023033"/>
    </source>
</evidence>
<reference evidence="10 11" key="1">
    <citation type="submission" date="2016-03" db="EMBL/GenBank/DDBJ databases">
        <authorList>
            <person name="Ploux O."/>
        </authorList>
    </citation>
    <scope>NUCLEOTIDE SEQUENCE [LARGE SCALE GENOMIC DNA]</scope>
    <source>
        <strain evidence="10 11">URUG2</strain>
    </source>
</reference>
<name>A0A2D3URJ7_9PEZI</name>
<dbReference type="EMBL" id="FJUY01000001">
    <property type="protein sequence ID" value="CZT14087.1"/>
    <property type="molecule type" value="Genomic_DNA"/>
</dbReference>
<dbReference type="GO" id="GO:0016705">
    <property type="term" value="F:oxidoreductase activity, acting on paired donors, with incorporation or reduction of molecular oxygen"/>
    <property type="evidence" value="ECO:0007669"/>
    <property type="project" value="InterPro"/>
</dbReference>
<evidence type="ECO:0000256" key="9">
    <source>
        <dbReference type="RuleBase" id="RU000461"/>
    </source>
</evidence>
<dbReference type="STRING" id="112498.A0A2D3URJ7"/>
<dbReference type="InterPro" id="IPR002403">
    <property type="entry name" value="Cyt_P450_E_grp-IV"/>
</dbReference>
<evidence type="ECO:0000256" key="8">
    <source>
        <dbReference type="PIRSR" id="PIRSR602403-1"/>
    </source>
</evidence>
<dbReference type="AlphaFoldDB" id="A0A2D3URJ7"/>
<dbReference type="InterPro" id="IPR036396">
    <property type="entry name" value="Cyt_P450_sf"/>
</dbReference>
<evidence type="ECO:0000256" key="6">
    <source>
        <dbReference type="ARBA" id="ARBA00023004"/>
    </source>
</evidence>
<keyword evidence="3 8" id="KW-0349">Heme</keyword>
<dbReference type="CDD" id="cd11041">
    <property type="entry name" value="CYP503A1-like"/>
    <property type="match status" value="1"/>
</dbReference>
<dbReference type="GO" id="GO:0004497">
    <property type="term" value="F:monooxygenase activity"/>
    <property type="evidence" value="ECO:0007669"/>
    <property type="project" value="UniProtKB-KW"/>
</dbReference>
<keyword evidence="6 8" id="KW-0408">Iron</keyword>